<keyword evidence="4" id="KW-0413">Isomerase</keyword>
<sequence length="235" mass="24548">MPWTCPMPVSRRLILAAAGILLGSGFGRAAAQSYGQRVAVTGDDGKAVANSILPGEITGQIPALRGVTYVGPRDAATTLYEFFDFNCPYCRKAAADVVALHAGDADLRIGLVHNPILSPQSAQAAKVMLAVQRMLGSDAAWRFYQTLLGKPGRIDGPGALAAAAALGIPQAEVEAIADSEEVRAALKSQMRMAADLGLYATPSYVLGNNGILGHPGARAMAQMIASVRRCDRLAC</sequence>
<dbReference type="InterPro" id="IPR013766">
    <property type="entry name" value="Thioredoxin_domain"/>
</dbReference>
<reference evidence="4 6" key="2">
    <citation type="submission" date="2016-10" db="EMBL/GenBank/DDBJ databases">
        <authorList>
            <person name="Varghese N."/>
            <person name="Submissions S."/>
        </authorList>
    </citation>
    <scope>NUCLEOTIDE SEQUENCE [LARGE SCALE GENOMIC DNA]</scope>
    <source>
        <strain evidence="4 6">CBMB27</strain>
    </source>
</reference>
<dbReference type="AlphaFoldDB" id="A0AAE8HR62"/>
<protein>
    <submittedName>
        <fullName evidence="4">Protein-disulfide isomerase</fullName>
    </submittedName>
</protein>
<dbReference type="GO" id="GO:0016853">
    <property type="term" value="F:isomerase activity"/>
    <property type="evidence" value="ECO:0007669"/>
    <property type="project" value="UniProtKB-KW"/>
</dbReference>
<dbReference type="Proteomes" id="UP000199140">
    <property type="component" value="Unassembled WGS sequence"/>
</dbReference>
<organism evidence="4 6">
    <name type="scientific">Methylobacterium phyllosphaerae</name>
    <dbReference type="NCBI Taxonomy" id="418223"/>
    <lineage>
        <taxon>Bacteria</taxon>
        <taxon>Pseudomonadati</taxon>
        <taxon>Pseudomonadota</taxon>
        <taxon>Alphaproteobacteria</taxon>
        <taxon>Hyphomicrobiales</taxon>
        <taxon>Methylobacteriaceae</taxon>
        <taxon>Methylobacterium</taxon>
    </lineage>
</organism>
<dbReference type="InterPro" id="IPR001853">
    <property type="entry name" value="DSBA-like_thioredoxin_dom"/>
</dbReference>
<evidence type="ECO:0000313" key="6">
    <source>
        <dbReference type="Proteomes" id="UP000199140"/>
    </source>
</evidence>
<dbReference type="Proteomes" id="UP000185487">
    <property type="component" value="Chromosome"/>
</dbReference>
<dbReference type="SUPFAM" id="SSF52833">
    <property type="entry name" value="Thioredoxin-like"/>
    <property type="match status" value="1"/>
</dbReference>
<dbReference type="Pfam" id="PF01323">
    <property type="entry name" value="DSBA"/>
    <property type="match status" value="1"/>
</dbReference>
<name>A0AAE8HR62_9HYPH</name>
<keyword evidence="5" id="KW-1185">Reference proteome</keyword>
<evidence type="ECO:0000313" key="4">
    <source>
        <dbReference type="EMBL" id="SFG81387.1"/>
    </source>
</evidence>
<evidence type="ECO:0000313" key="5">
    <source>
        <dbReference type="Proteomes" id="UP000185487"/>
    </source>
</evidence>
<dbReference type="EMBL" id="CP015367">
    <property type="protein sequence ID" value="APT29479.1"/>
    <property type="molecule type" value="Genomic_DNA"/>
</dbReference>
<dbReference type="PROSITE" id="PS51352">
    <property type="entry name" value="THIOREDOXIN_2"/>
    <property type="match status" value="1"/>
</dbReference>
<evidence type="ECO:0000259" key="2">
    <source>
        <dbReference type="PROSITE" id="PS51352"/>
    </source>
</evidence>
<keyword evidence="1" id="KW-0732">Signal</keyword>
<evidence type="ECO:0000256" key="1">
    <source>
        <dbReference type="SAM" id="SignalP"/>
    </source>
</evidence>
<feature type="signal peptide" evidence="1">
    <location>
        <begin position="1"/>
        <end position="29"/>
    </location>
</feature>
<dbReference type="KEGG" id="mphy:MCBMB27_00188"/>
<evidence type="ECO:0000313" key="3">
    <source>
        <dbReference type="EMBL" id="APT29479.1"/>
    </source>
</evidence>
<dbReference type="GO" id="GO:0016491">
    <property type="term" value="F:oxidoreductase activity"/>
    <property type="evidence" value="ECO:0007669"/>
    <property type="project" value="InterPro"/>
</dbReference>
<feature type="chain" id="PRO_5041933966" evidence="1">
    <location>
        <begin position="30"/>
        <end position="235"/>
    </location>
</feature>
<dbReference type="Gene3D" id="3.40.30.10">
    <property type="entry name" value="Glutaredoxin"/>
    <property type="match status" value="1"/>
</dbReference>
<gene>
    <name evidence="3" type="ORF">MCBMB27_00188</name>
    <name evidence="4" type="ORF">SAMN05192567_108146</name>
</gene>
<reference evidence="3 5" key="1">
    <citation type="submission" date="2016-04" db="EMBL/GenBank/DDBJ databases">
        <title>Complete genome sequencing and analysis of CBMB27, Methylobacterium phyllosphaerae isolated from leaf tissues of rice (Oryza sativa L.).</title>
        <authorList>
            <person name="Lee Y."/>
            <person name="Hwangbo K."/>
            <person name="Chung H."/>
            <person name="Yoo J."/>
            <person name="Kim K.Y."/>
            <person name="Sa T.M."/>
            <person name="Um Y."/>
            <person name="Madhaiyan M."/>
        </authorList>
    </citation>
    <scope>NUCLEOTIDE SEQUENCE [LARGE SCALE GENOMIC DNA]</scope>
    <source>
        <strain evidence="3 5">CBMB27</strain>
    </source>
</reference>
<feature type="domain" description="Thioredoxin" evidence="2">
    <location>
        <begin position="42"/>
        <end position="191"/>
    </location>
</feature>
<accession>A0AAE8HR62</accession>
<dbReference type="InterPro" id="IPR036249">
    <property type="entry name" value="Thioredoxin-like_sf"/>
</dbReference>
<proteinExistence type="predicted"/>
<dbReference type="EMBL" id="FOPK01000008">
    <property type="protein sequence ID" value="SFG81387.1"/>
    <property type="molecule type" value="Genomic_DNA"/>
</dbReference>